<dbReference type="InterPro" id="IPR013083">
    <property type="entry name" value="Znf_RING/FYVE/PHD"/>
</dbReference>
<evidence type="ECO:0000259" key="7">
    <source>
        <dbReference type="PROSITE" id="PS50089"/>
    </source>
</evidence>
<evidence type="ECO:0000313" key="8">
    <source>
        <dbReference type="EMBL" id="KAK1442846.1"/>
    </source>
</evidence>
<dbReference type="CDD" id="cd16448">
    <property type="entry name" value="RING-H2"/>
    <property type="match status" value="1"/>
</dbReference>
<evidence type="ECO:0000256" key="3">
    <source>
        <dbReference type="ARBA" id="ARBA00022833"/>
    </source>
</evidence>
<feature type="coiled-coil region" evidence="5">
    <location>
        <begin position="111"/>
        <end position="159"/>
    </location>
</feature>
<feature type="region of interest" description="Disordered" evidence="6">
    <location>
        <begin position="310"/>
        <end position="337"/>
    </location>
</feature>
<organism evidence="8 9">
    <name type="scientific">Babesia gibsoni</name>
    <dbReference type="NCBI Taxonomy" id="33632"/>
    <lineage>
        <taxon>Eukaryota</taxon>
        <taxon>Sar</taxon>
        <taxon>Alveolata</taxon>
        <taxon>Apicomplexa</taxon>
        <taxon>Aconoidasida</taxon>
        <taxon>Piroplasmida</taxon>
        <taxon>Babesiidae</taxon>
        <taxon>Babesia</taxon>
    </lineage>
</organism>
<dbReference type="PROSITE" id="PS50089">
    <property type="entry name" value="ZF_RING_2"/>
    <property type="match status" value="1"/>
</dbReference>
<keyword evidence="1" id="KW-0479">Metal-binding</keyword>
<dbReference type="EMBL" id="JAVEPI010000003">
    <property type="protein sequence ID" value="KAK1442846.1"/>
    <property type="molecule type" value="Genomic_DNA"/>
</dbReference>
<dbReference type="PANTHER" id="PTHR22763">
    <property type="entry name" value="RING ZINC FINGER PROTEIN"/>
    <property type="match status" value="1"/>
</dbReference>
<evidence type="ECO:0000256" key="6">
    <source>
        <dbReference type="SAM" id="MobiDB-lite"/>
    </source>
</evidence>
<dbReference type="AlphaFoldDB" id="A0AAD8PDY0"/>
<proteinExistence type="predicted"/>
<dbReference type="Gene3D" id="3.30.40.10">
    <property type="entry name" value="Zinc/RING finger domain, C3HC4 (zinc finger)"/>
    <property type="match status" value="1"/>
</dbReference>
<keyword evidence="9" id="KW-1185">Reference proteome</keyword>
<dbReference type="Proteomes" id="UP001230268">
    <property type="component" value="Unassembled WGS sequence"/>
</dbReference>
<feature type="domain" description="RING-type" evidence="7">
    <location>
        <begin position="9"/>
        <end position="53"/>
    </location>
</feature>
<evidence type="ECO:0000256" key="1">
    <source>
        <dbReference type="ARBA" id="ARBA00022723"/>
    </source>
</evidence>
<feature type="compositionally biased region" description="Polar residues" evidence="6">
    <location>
        <begin position="310"/>
        <end position="328"/>
    </location>
</feature>
<keyword evidence="5" id="KW-0175">Coiled coil</keyword>
<dbReference type="SMART" id="SM00184">
    <property type="entry name" value="RING"/>
    <property type="match status" value="1"/>
</dbReference>
<dbReference type="InterPro" id="IPR050731">
    <property type="entry name" value="HRD1_E3_ubiq-ligases"/>
</dbReference>
<dbReference type="GO" id="GO:0061630">
    <property type="term" value="F:ubiquitin protein ligase activity"/>
    <property type="evidence" value="ECO:0007669"/>
    <property type="project" value="TreeGrafter"/>
</dbReference>
<accession>A0AAD8PDY0</accession>
<dbReference type="InterPro" id="IPR001841">
    <property type="entry name" value="Znf_RING"/>
</dbReference>
<keyword evidence="3" id="KW-0862">Zinc</keyword>
<dbReference type="GO" id="GO:0043161">
    <property type="term" value="P:proteasome-mediated ubiquitin-dependent protein catabolic process"/>
    <property type="evidence" value="ECO:0007669"/>
    <property type="project" value="TreeGrafter"/>
</dbReference>
<dbReference type="GO" id="GO:0012505">
    <property type="term" value="C:endomembrane system"/>
    <property type="evidence" value="ECO:0007669"/>
    <property type="project" value="TreeGrafter"/>
</dbReference>
<comment type="caution">
    <text evidence="8">The sequence shown here is derived from an EMBL/GenBank/DDBJ whole genome shotgun (WGS) entry which is preliminary data.</text>
</comment>
<name>A0AAD8PDY0_BABGI</name>
<dbReference type="SUPFAM" id="SSF57850">
    <property type="entry name" value="RING/U-box"/>
    <property type="match status" value="1"/>
</dbReference>
<evidence type="ECO:0000313" key="9">
    <source>
        <dbReference type="Proteomes" id="UP001230268"/>
    </source>
</evidence>
<reference evidence="8" key="1">
    <citation type="submission" date="2023-08" db="EMBL/GenBank/DDBJ databases">
        <title>Draft sequence of the Babesia gibsoni genome.</title>
        <authorList>
            <person name="Yamagishi J.Y."/>
            <person name="Xuan X.X."/>
        </authorList>
    </citation>
    <scope>NUCLEOTIDE SEQUENCE</scope>
    <source>
        <strain evidence="8">Azabu</strain>
    </source>
</reference>
<keyword evidence="2 4" id="KW-0863">Zinc-finger</keyword>
<dbReference type="PANTHER" id="PTHR22763:SF162">
    <property type="entry name" value="TRANSMEMBRANE E3 UBIQUITIN-PROTEIN LIGASE 1"/>
    <property type="match status" value="1"/>
</dbReference>
<evidence type="ECO:0000256" key="4">
    <source>
        <dbReference type="PROSITE-ProRule" id="PRU00175"/>
    </source>
</evidence>
<dbReference type="GO" id="GO:0008270">
    <property type="term" value="F:zinc ion binding"/>
    <property type="evidence" value="ECO:0007669"/>
    <property type="project" value="UniProtKB-KW"/>
</dbReference>
<gene>
    <name evidence="8" type="ORF">BgAZ_303640</name>
</gene>
<protein>
    <recommendedName>
        <fullName evidence="7">RING-type domain-containing protein</fullName>
    </recommendedName>
</protein>
<dbReference type="Pfam" id="PF13639">
    <property type="entry name" value="zf-RING_2"/>
    <property type="match status" value="1"/>
</dbReference>
<evidence type="ECO:0000256" key="2">
    <source>
        <dbReference type="ARBA" id="ARBA00022771"/>
    </source>
</evidence>
<evidence type="ECO:0000256" key="5">
    <source>
        <dbReference type="SAM" id="Coils"/>
    </source>
</evidence>
<sequence length="346" mass="39459">MCHFEVPCCSVCYEYLTKNLCVLSKCGHVYHRDCLAQWKKRTVNEHPVCPLCRSDIPRSGVVDIKFECSERQATGARQSEDAAASEETSGDISQIKLEDLQHRLFQAVTDKLDMQERLTILEKENTGLQEAFLRAQDRNTELQNENKELKLTEAAHKTRISKLADLIETQEEQLVKLDYTHRYLKSDKTYEDDSNKYLERLSPSEKLNLLINRVAELESMSKTLTELRDGWKKKCDKLGSEYLALEREYSSLLLKTYPTEPSGFIPDPLNDLKSADSKIANEDEGDVPRKISRSIDFGFMNNDTNHILRTPTRTSRPSKVGISNSLSAGKSVKAKPQSIAKFFKAQ</sequence>